<dbReference type="AlphaFoldDB" id="A0A3B0V1W3"/>
<sequence>MKYIALFIFAACLSMPCFSSPANAAGEKGINQPLAALFESRVIVFGHRPKRYSRQWHFIRQADRVEKQMPDQQRDEVWLKGKDGSLNSYQAIYDKPRLVITYNRSDLKSISNYPRWDLVATVLPADLRKRLKYQGAAEVMGHPASRYRGHLHGADVELTWIDDLMLPALYREIGQRRDTQVEIKQLYTLKKAPWKPIVTAGYRFMDFADVGDNESDPALQKLAHRP</sequence>
<dbReference type="EMBL" id="UOEY01000043">
    <property type="protein sequence ID" value="VAW37488.1"/>
    <property type="molecule type" value="Genomic_DNA"/>
</dbReference>
<organism evidence="1">
    <name type="scientific">hydrothermal vent metagenome</name>
    <dbReference type="NCBI Taxonomy" id="652676"/>
    <lineage>
        <taxon>unclassified sequences</taxon>
        <taxon>metagenomes</taxon>
        <taxon>ecological metagenomes</taxon>
    </lineage>
</organism>
<name>A0A3B0V1W3_9ZZZZ</name>
<proteinExistence type="predicted"/>
<protein>
    <recommendedName>
        <fullName evidence="2">Outer membrane lipoprotein-sorting protein</fullName>
    </recommendedName>
</protein>
<evidence type="ECO:0008006" key="2">
    <source>
        <dbReference type="Google" id="ProtNLM"/>
    </source>
</evidence>
<evidence type="ECO:0000313" key="1">
    <source>
        <dbReference type="EMBL" id="VAW37488.1"/>
    </source>
</evidence>
<gene>
    <name evidence="1" type="ORF">MNBD_DELTA04-768</name>
</gene>
<accession>A0A3B0V1W3</accession>
<reference evidence="1" key="1">
    <citation type="submission" date="2018-06" db="EMBL/GenBank/DDBJ databases">
        <authorList>
            <person name="Zhirakovskaya E."/>
        </authorList>
    </citation>
    <scope>NUCLEOTIDE SEQUENCE</scope>
</reference>